<dbReference type="Pfam" id="PF00342">
    <property type="entry name" value="PGI"/>
    <property type="match status" value="1"/>
</dbReference>
<dbReference type="Proteomes" id="UP000007484">
    <property type="component" value="Chromosome"/>
</dbReference>
<evidence type="ECO:0000256" key="5">
    <source>
        <dbReference type="ARBA" id="ARBA00023152"/>
    </source>
</evidence>
<dbReference type="InterPro" id="IPR001672">
    <property type="entry name" value="G6P_Isomerase"/>
</dbReference>
<keyword evidence="4 8" id="KW-0312">Gluconeogenesis</keyword>
<evidence type="ECO:0000256" key="6">
    <source>
        <dbReference type="ARBA" id="ARBA00023235"/>
    </source>
</evidence>
<accession>F0QPZ3</accession>
<dbReference type="GO" id="GO:0051156">
    <property type="term" value="P:glucose 6-phosphate metabolic process"/>
    <property type="evidence" value="ECO:0007669"/>
    <property type="project" value="TreeGrafter"/>
</dbReference>
<organism evidence="10 11">
    <name type="scientific">Mycoplasma suis (strain Illinois)</name>
    <dbReference type="NCBI Taxonomy" id="768700"/>
    <lineage>
        <taxon>Bacteria</taxon>
        <taxon>Bacillati</taxon>
        <taxon>Mycoplasmatota</taxon>
        <taxon>Mollicutes</taxon>
        <taxon>Mycoplasmataceae</taxon>
        <taxon>Mycoplasma</taxon>
    </lineage>
</organism>
<dbReference type="GO" id="GO:0005829">
    <property type="term" value="C:cytosol"/>
    <property type="evidence" value="ECO:0007669"/>
    <property type="project" value="TreeGrafter"/>
</dbReference>
<keyword evidence="5 8" id="KW-0324">Glycolysis</keyword>
<keyword evidence="9" id="KW-1133">Transmembrane helix</keyword>
<sequence length="431" mass="49312">MAISLNFQFISTVTLDEIKKKYSHRLVEIYEKLQSRTAEGIEMTNWMPWIFEDHSNILSQMRKIRNEWIGQLVDTVVIIGTGGSYLGSKACLDFVLPKFEDQNLEIIFLPYFADRYVSSVLEYLKNKKFAIVVISKSGSTLESAVSFRLLRELLFEQEKENHSKYIVSVTGNSGTLYELSKKHGYQIFEIDPGIGGRYSTLTPVGLVPAILSGISGDELLKGARDCYKECYHMDFSSNLAFQYAAFRNFFAEERGLSSECLISYEPQLNGVLHKIKQLFAESEGKNDKGLMPVILDFTPDLHSVGQLLQEGKTTFFETVFWVRDQERVFLQDSVFGNEDKLDWLKNVSLLEMNHSALVGTARAHGELKKIDTLVFNLQDWSAYTFGYLYFFLCLSAMFSAYLFGQNPFDQPGVEAYKKRMISLLKRETLTK</sequence>
<dbReference type="InterPro" id="IPR018189">
    <property type="entry name" value="Phosphoglucose_isomerase_CS"/>
</dbReference>
<evidence type="ECO:0000256" key="3">
    <source>
        <dbReference type="ARBA" id="ARBA00011952"/>
    </source>
</evidence>
<dbReference type="RefSeq" id="WP_013609547.1">
    <property type="nucleotide sequence ID" value="NC_015155.1"/>
</dbReference>
<evidence type="ECO:0000256" key="2">
    <source>
        <dbReference type="ARBA" id="ARBA00006604"/>
    </source>
</evidence>
<protein>
    <recommendedName>
        <fullName evidence="3 8">Glucose-6-phosphate isomerase</fullName>
        <ecNumber evidence="3 8">5.3.1.9</ecNumber>
    </recommendedName>
</protein>
<dbReference type="UniPathway" id="UPA00109">
    <property type="reaction ID" value="UER00181"/>
</dbReference>
<dbReference type="Gene3D" id="3.40.50.10490">
    <property type="entry name" value="Glucose-6-phosphate isomerase like protein, domain 1"/>
    <property type="match status" value="2"/>
</dbReference>
<dbReference type="STRING" id="768700.MSU_0013"/>
<dbReference type="SUPFAM" id="SSF53697">
    <property type="entry name" value="SIS domain"/>
    <property type="match status" value="1"/>
</dbReference>
<dbReference type="AlphaFoldDB" id="F0QPZ3"/>
<comment type="similarity">
    <text evidence="2 8">Belongs to the GPI family.</text>
</comment>
<dbReference type="PROSITE" id="PS51463">
    <property type="entry name" value="P_GLUCOSE_ISOMERASE_3"/>
    <property type="match status" value="1"/>
</dbReference>
<evidence type="ECO:0000256" key="7">
    <source>
        <dbReference type="ARBA" id="ARBA00029321"/>
    </source>
</evidence>
<keyword evidence="6 8" id="KW-0413">Isomerase</keyword>
<dbReference type="GO" id="GO:0097367">
    <property type="term" value="F:carbohydrate derivative binding"/>
    <property type="evidence" value="ECO:0007669"/>
    <property type="project" value="InterPro"/>
</dbReference>
<dbReference type="GO" id="GO:0004347">
    <property type="term" value="F:glucose-6-phosphate isomerase activity"/>
    <property type="evidence" value="ECO:0007669"/>
    <property type="project" value="UniProtKB-EC"/>
</dbReference>
<evidence type="ECO:0000256" key="8">
    <source>
        <dbReference type="RuleBase" id="RU000612"/>
    </source>
</evidence>
<dbReference type="GO" id="GO:0006096">
    <property type="term" value="P:glycolytic process"/>
    <property type="evidence" value="ECO:0007669"/>
    <property type="project" value="UniProtKB-UniPathway"/>
</dbReference>
<dbReference type="PANTHER" id="PTHR11469:SF1">
    <property type="entry name" value="GLUCOSE-6-PHOSPHATE ISOMERASE"/>
    <property type="match status" value="1"/>
</dbReference>
<evidence type="ECO:0000313" key="11">
    <source>
        <dbReference type="Proteomes" id="UP000007484"/>
    </source>
</evidence>
<evidence type="ECO:0000256" key="9">
    <source>
        <dbReference type="SAM" id="Phobius"/>
    </source>
</evidence>
<dbReference type="EC" id="5.3.1.9" evidence="3 8"/>
<evidence type="ECO:0000313" key="10">
    <source>
        <dbReference type="EMBL" id="ADX97563.1"/>
    </source>
</evidence>
<keyword evidence="9" id="KW-0812">Transmembrane</keyword>
<dbReference type="CDD" id="cd05016">
    <property type="entry name" value="SIS_PGI_2"/>
    <property type="match status" value="1"/>
</dbReference>
<keyword evidence="9" id="KW-0472">Membrane</keyword>
<keyword evidence="11" id="KW-1185">Reference proteome</keyword>
<gene>
    <name evidence="10" type="primary">pgiB</name>
    <name evidence="10" type="ordered locus">MSU_0013</name>
</gene>
<dbReference type="PROSITE" id="PS00174">
    <property type="entry name" value="P_GLUCOSE_ISOMERASE_2"/>
    <property type="match status" value="1"/>
</dbReference>
<dbReference type="EMBL" id="CP002525">
    <property type="protein sequence ID" value="ADX97563.1"/>
    <property type="molecule type" value="Genomic_DNA"/>
</dbReference>
<evidence type="ECO:0000256" key="1">
    <source>
        <dbReference type="ARBA" id="ARBA00004926"/>
    </source>
</evidence>
<feature type="transmembrane region" description="Helical" evidence="9">
    <location>
        <begin position="380"/>
        <end position="403"/>
    </location>
</feature>
<reference evidence="10" key="1">
    <citation type="journal article" date="2011" name="J. Bacteriol.">
        <title>Complete genome sequences of two hemotropic Mycoplasmas, Mycoplasma haemofelis strain Ohio2 and Mycoplasma suis strain Illinois.</title>
        <authorList>
            <person name="Messick J.B."/>
            <person name="Santos A.P."/>
            <person name="Guimaraes A.M."/>
        </authorList>
    </citation>
    <scope>NUCLEOTIDE SEQUENCE [LARGE SCALE GENOMIC DNA]</scope>
    <source>
        <strain evidence="10">Illinois</strain>
    </source>
</reference>
<dbReference type="InterPro" id="IPR046348">
    <property type="entry name" value="SIS_dom_sf"/>
</dbReference>
<dbReference type="InterPro" id="IPR035476">
    <property type="entry name" value="SIS_PGI_1"/>
</dbReference>
<proteinExistence type="inferred from homology"/>
<dbReference type="GO" id="GO:0006094">
    <property type="term" value="P:gluconeogenesis"/>
    <property type="evidence" value="ECO:0007669"/>
    <property type="project" value="UniProtKB-KW"/>
</dbReference>
<dbReference type="HOGENOM" id="CLU_037303_0_1_14"/>
<name>F0QPZ3_MYCSL</name>
<comment type="catalytic activity">
    <reaction evidence="7 8">
        <text>alpha-D-glucose 6-phosphate = beta-D-fructose 6-phosphate</text>
        <dbReference type="Rhea" id="RHEA:11816"/>
        <dbReference type="ChEBI" id="CHEBI:57634"/>
        <dbReference type="ChEBI" id="CHEBI:58225"/>
        <dbReference type="EC" id="5.3.1.9"/>
    </reaction>
</comment>
<evidence type="ECO:0000256" key="4">
    <source>
        <dbReference type="ARBA" id="ARBA00022432"/>
    </source>
</evidence>
<dbReference type="KEGG" id="mss:MSU_0013"/>
<dbReference type="PANTHER" id="PTHR11469">
    <property type="entry name" value="GLUCOSE-6-PHOSPHATE ISOMERASE"/>
    <property type="match status" value="1"/>
</dbReference>
<dbReference type="InterPro" id="IPR035482">
    <property type="entry name" value="SIS_PGI_2"/>
</dbReference>
<dbReference type="PRINTS" id="PR00662">
    <property type="entry name" value="G6PISOMERASE"/>
</dbReference>
<comment type="pathway">
    <text evidence="1 8">Carbohydrate degradation; glycolysis; D-glyceraldehyde 3-phosphate and glycerone phosphate from D-glucose: step 2/4.</text>
</comment>
<dbReference type="CDD" id="cd05015">
    <property type="entry name" value="SIS_PGI_1"/>
    <property type="match status" value="1"/>
</dbReference>
<dbReference type="GO" id="GO:0048029">
    <property type="term" value="F:monosaccharide binding"/>
    <property type="evidence" value="ECO:0007669"/>
    <property type="project" value="TreeGrafter"/>
</dbReference>